<dbReference type="RefSeq" id="XP_022835512.1">
    <property type="nucleotide sequence ID" value="XM_022979744.1"/>
</dbReference>
<dbReference type="Pfam" id="PF05458">
    <property type="entry name" value="Siva"/>
    <property type="match status" value="1"/>
</dbReference>
<dbReference type="AlphaFoldDB" id="A0A9J7J1Q1"/>
<reference evidence="2" key="1">
    <citation type="submission" date="2025-08" db="UniProtKB">
        <authorList>
            <consortium name="RefSeq"/>
        </authorList>
    </citation>
    <scope>IDENTIFICATION</scope>
    <source>
        <strain evidence="2">Ishihara</strain>
        <tissue evidence="2">Whole body</tissue>
    </source>
</reference>
<organism evidence="1 2">
    <name type="scientific">Spodoptera litura</name>
    <name type="common">Asian cotton leafworm</name>
    <dbReference type="NCBI Taxonomy" id="69820"/>
    <lineage>
        <taxon>Eukaryota</taxon>
        <taxon>Metazoa</taxon>
        <taxon>Ecdysozoa</taxon>
        <taxon>Arthropoda</taxon>
        <taxon>Hexapoda</taxon>
        <taxon>Insecta</taxon>
        <taxon>Pterygota</taxon>
        <taxon>Neoptera</taxon>
        <taxon>Endopterygota</taxon>
        <taxon>Lepidoptera</taxon>
        <taxon>Glossata</taxon>
        <taxon>Ditrysia</taxon>
        <taxon>Noctuoidea</taxon>
        <taxon>Noctuidae</taxon>
        <taxon>Amphipyrinae</taxon>
        <taxon>Spodoptera</taxon>
    </lineage>
</organism>
<evidence type="ECO:0000313" key="1">
    <source>
        <dbReference type="Proteomes" id="UP000301870"/>
    </source>
</evidence>
<dbReference type="OrthoDB" id="60860at2759"/>
<gene>
    <name evidence="2" type="primary">LOC111362966</name>
</gene>
<keyword evidence="1" id="KW-1185">Reference proteome</keyword>
<dbReference type="KEGG" id="sliu:111362966"/>
<dbReference type="PANTHER" id="PTHR14365">
    <property type="entry name" value="APOPTOSIS REGULATORY PROTEIN SIVA"/>
    <property type="match status" value="1"/>
</dbReference>
<proteinExistence type="predicted"/>
<name>A0A9J7J1Q1_SPOLT</name>
<sequence length="152" mass="17043">MAKRTNPFVEDFIPQSKVHIGMKQFNNNTQDRLKHVYEKTLLLLFKGAKKCSSQEVAHPEQTALSTSDKQDKMKQLFIGKDGTLLHSGKMVDNKLQLKQCACGCTVESQCAYCEVSLCCGCHHICVHCERSHCLHCIMIGLEGTEICVSCYS</sequence>
<evidence type="ECO:0000313" key="2">
    <source>
        <dbReference type="RefSeq" id="XP_022835512.1"/>
    </source>
</evidence>
<dbReference type="GO" id="GO:0097191">
    <property type="term" value="P:extrinsic apoptotic signaling pathway"/>
    <property type="evidence" value="ECO:0007669"/>
    <property type="project" value="TreeGrafter"/>
</dbReference>
<dbReference type="Proteomes" id="UP000301870">
    <property type="component" value="Unplaced"/>
</dbReference>
<protein>
    <submittedName>
        <fullName evidence="2">Apoptosis regulatory protein Siva-like</fullName>
    </submittedName>
</protein>
<dbReference type="InterPro" id="IPR022773">
    <property type="entry name" value="Siva"/>
</dbReference>
<dbReference type="GeneID" id="111362966"/>
<accession>A0A9J7J1Q1</accession>
<dbReference type="PANTHER" id="PTHR14365:SF1">
    <property type="entry name" value="APOPTOSIS REGULATORY PROTEIN SIVA"/>
    <property type="match status" value="1"/>
</dbReference>
<dbReference type="GO" id="GO:0005175">
    <property type="term" value="F:CD27 receptor binding"/>
    <property type="evidence" value="ECO:0007669"/>
    <property type="project" value="TreeGrafter"/>
</dbReference>